<organism evidence="9 10">
    <name type="scientific">Aliterella atlantica CENA595</name>
    <dbReference type="NCBI Taxonomy" id="1618023"/>
    <lineage>
        <taxon>Bacteria</taxon>
        <taxon>Bacillati</taxon>
        <taxon>Cyanobacteriota</taxon>
        <taxon>Cyanophyceae</taxon>
        <taxon>Chroococcidiopsidales</taxon>
        <taxon>Aliterellaceae</taxon>
        <taxon>Aliterella</taxon>
    </lineage>
</organism>
<accession>A0A0D8ZVG0</accession>
<dbReference type="CDD" id="cd03467">
    <property type="entry name" value="Rieske"/>
    <property type="match status" value="1"/>
</dbReference>
<keyword evidence="10" id="KW-1185">Reference proteome</keyword>
<keyword evidence="4" id="KW-0411">Iron-sulfur</keyword>
<dbReference type="GO" id="GO:0046872">
    <property type="term" value="F:metal ion binding"/>
    <property type="evidence" value="ECO:0007669"/>
    <property type="project" value="UniProtKB-KW"/>
</dbReference>
<dbReference type="PROSITE" id="PS51296">
    <property type="entry name" value="RIESKE"/>
    <property type="match status" value="1"/>
</dbReference>
<keyword evidence="1" id="KW-0001">2Fe-2S</keyword>
<dbReference type="Gene3D" id="2.102.10.10">
    <property type="entry name" value="Rieske [2Fe-2S] iron-sulphur domain"/>
    <property type="match status" value="1"/>
</dbReference>
<keyword evidence="7" id="KW-0732">Signal</keyword>
<dbReference type="STRING" id="1618023.UH38_04105"/>
<comment type="caution">
    <text evidence="9">The sequence shown here is derived from an EMBL/GenBank/DDBJ whole genome shotgun (WGS) entry which is preliminary data.</text>
</comment>
<dbReference type="AlphaFoldDB" id="A0A0D8ZVG0"/>
<dbReference type="EMBL" id="JYON01000003">
    <property type="protein sequence ID" value="KJH72753.1"/>
    <property type="molecule type" value="Genomic_DNA"/>
</dbReference>
<name>A0A0D8ZVG0_9CYAN</name>
<dbReference type="PROSITE" id="PS51257">
    <property type="entry name" value="PROKAR_LIPOPROTEIN"/>
    <property type="match status" value="1"/>
</dbReference>
<sequence>MNRRAFINWVGVGWLASSLPVAIAACSSDTTQAESNTNKGGFQAVGTVAQLDKNKQLLNKNSPVGAVLVVRTTSGSKLSAVNPTCTHAGCAVNWAAKSQQFVCPCHGSRFGADGKVLNGPAAKPLKTYQAKIEGDSVLVNG</sequence>
<dbReference type="OrthoDB" id="9767869at2"/>
<evidence type="ECO:0000256" key="2">
    <source>
        <dbReference type="ARBA" id="ARBA00022723"/>
    </source>
</evidence>
<feature type="signal peptide" evidence="7">
    <location>
        <begin position="1"/>
        <end position="24"/>
    </location>
</feature>
<comment type="cofactor">
    <cofactor evidence="6">
        <name>[2Fe-2S] cluster</name>
        <dbReference type="ChEBI" id="CHEBI:190135"/>
    </cofactor>
</comment>
<dbReference type="PRINTS" id="PR00162">
    <property type="entry name" value="RIESKE"/>
</dbReference>
<keyword evidence="5" id="KW-1015">Disulfide bond</keyword>
<dbReference type="PATRIC" id="fig|1618023.3.peg.686"/>
<evidence type="ECO:0000256" key="5">
    <source>
        <dbReference type="ARBA" id="ARBA00023157"/>
    </source>
</evidence>
<protein>
    <submittedName>
        <fullName evidence="9">Cytochrome B6</fullName>
    </submittedName>
</protein>
<dbReference type="InterPro" id="IPR036922">
    <property type="entry name" value="Rieske_2Fe-2S_sf"/>
</dbReference>
<evidence type="ECO:0000256" key="4">
    <source>
        <dbReference type="ARBA" id="ARBA00023014"/>
    </source>
</evidence>
<dbReference type="GO" id="GO:0004497">
    <property type="term" value="F:monooxygenase activity"/>
    <property type="evidence" value="ECO:0007669"/>
    <property type="project" value="UniProtKB-ARBA"/>
</dbReference>
<evidence type="ECO:0000313" key="9">
    <source>
        <dbReference type="EMBL" id="KJH72753.1"/>
    </source>
</evidence>
<keyword evidence="3" id="KW-0408">Iron</keyword>
<gene>
    <name evidence="9" type="ORF">UH38_04105</name>
</gene>
<dbReference type="GO" id="GO:0051537">
    <property type="term" value="F:2 iron, 2 sulfur cluster binding"/>
    <property type="evidence" value="ECO:0007669"/>
    <property type="project" value="UniProtKB-KW"/>
</dbReference>
<dbReference type="PANTHER" id="PTHR10134">
    <property type="entry name" value="CYTOCHROME B-C1 COMPLEX SUBUNIT RIESKE, MITOCHONDRIAL"/>
    <property type="match status" value="1"/>
</dbReference>
<dbReference type="GO" id="GO:0016020">
    <property type="term" value="C:membrane"/>
    <property type="evidence" value="ECO:0007669"/>
    <property type="project" value="InterPro"/>
</dbReference>
<dbReference type="RefSeq" id="WP_045053368.1">
    <property type="nucleotide sequence ID" value="NZ_CAWMDP010000011.1"/>
</dbReference>
<dbReference type="InterPro" id="IPR014349">
    <property type="entry name" value="Rieske_Fe-S_prot"/>
</dbReference>
<dbReference type="InterPro" id="IPR005805">
    <property type="entry name" value="Rieske_Fe-S_prot_C"/>
</dbReference>
<evidence type="ECO:0000256" key="3">
    <source>
        <dbReference type="ARBA" id="ARBA00023004"/>
    </source>
</evidence>
<evidence type="ECO:0000256" key="1">
    <source>
        <dbReference type="ARBA" id="ARBA00022714"/>
    </source>
</evidence>
<dbReference type="Pfam" id="PF00355">
    <property type="entry name" value="Rieske"/>
    <property type="match status" value="1"/>
</dbReference>
<feature type="domain" description="Rieske" evidence="8">
    <location>
        <begin position="43"/>
        <end position="139"/>
    </location>
</feature>
<dbReference type="Proteomes" id="UP000032452">
    <property type="component" value="Unassembled WGS sequence"/>
</dbReference>
<evidence type="ECO:0000313" key="10">
    <source>
        <dbReference type="Proteomes" id="UP000032452"/>
    </source>
</evidence>
<proteinExistence type="predicted"/>
<evidence type="ECO:0000256" key="7">
    <source>
        <dbReference type="SAM" id="SignalP"/>
    </source>
</evidence>
<evidence type="ECO:0000259" key="8">
    <source>
        <dbReference type="PROSITE" id="PS51296"/>
    </source>
</evidence>
<keyword evidence="2" id="KW-0479">Metal-binding</keyword>
<dbReference type="GO" id="GO:0016705">
    <property type="term" value="F:oxidoreductase activity, acting on paired donors, with incorporation or reduction of molecular oxygen"/>
    <property type="evidence" value="ECO:0007669"/>
    <property type="project" value="UniProtKB-ARBA"/>
</dbReference>
<evidence type="ECO:0000256" key="6">
    <source>
        <dbReference type="ARBA" id="ARBA00034078"/>
    </source>
</evidence>
<dbReference type="SUPFAM" id="SSF50022">
    <property type="entry name" value="ISP domain"/>
    <property type="match status" value="1"/>
</dbReference>
<dbReference type="InterPro" id="IPR017941">
    <property type="entry name" value="Rieske_2Fe-2S"/>
</dbReference>
<feature type="chain" id="PRO_5002337563" evidence="7">
    <location>
        <begin position="25"/>
        <end position="141"/>
    </location>
</feature>
<reference evidence="9 10" key="1">
    <citation type="submission" date="2015-02" db="EMBL/GenBank/DDBJ databases">
        <title>Draft genome of a novel marine cyanobacterium (Chroococcales) isolated from South Atlantic Ocean.</title>
        <authorList>
            <person name="Rigonato J."/>
            <person name="Alvarenga D.O."/>
            <person name="Branco L.H."/>
            <person name="Varani A.M."/>
            <person name="Brandini F.P."/>
            <person name="Fiore M.F."/>
        </authorList>
    </citation>
    <scope>NUCLEOTIDE SEQUENCE [LARGE SCALE GENOMIC DNA]</scope>
    <source>
        <strain evidence="9 10">CENA595</strain>
    </source>
</reference>